<dbReference type="Proteomes" id="UP001156856">
    <property type="component" value="Unassembled WGS sequence"/>
</dbReference>
<evidence type="ECO:0000313" key="3">
    <source>
        <dbReference type="Proteomes" id="UP000321960"/>
    </source>
</evidence>
<organism evidence="1 3">
    <name type="scientific">Methylobacterium oxalidis</name>
    <dbReference type="NCBI Taxonomy" id="944322"/>
    <lineage>
        <taxon>Bacteria</taxon>
        <taxon>Pseudomonadati</taxon>
        <taxon>Pseudomonadota</taxon>
        <taxon>Alphaproteobacteria</taxon>
        <taxon>Hyphomicrobiales</taxon>
        <taxon>Methylobacteriaceae</taxon>
        <taxon>Methylobacterium</taxon>
    </lineage>
</organism>
<proteinExistence type="predicted"/>
<dbReference type="AlphaFoldDB" id="A0A512J967"/>
<reference evidence="4" key="2">
    <citation type="journal article" date="2019" name="Int. J. Syst. Evol. Microbiol.">
        <title>The Global Catalogue of Microorganisms (GCM) 10K type strain sequencing project: providing services to taxonomists for standard genome sequencing and annotation.</title>
        <authorList>
            <consortium name="The Broad Institute Genomics Platform"/>
            <consortium name="The Broad Institute Genome Sequencing Center for Infectious Disease"/>
            <person name="Wu L."/>
            <person name="Ma J."/>
        </authorList>
    </citation>
    <scope>NUCLEOTIDE SEQUENCE [LARGE SCALE GENOMIC DNA]</scope>
    <source>
        <strain evidence="4">NBRC 107715</strain>
    </source>
</reference>
<dbReference type="EMBL" id="BSPK01000031">
    <property type="protein sequence ID" value="GLS63902.1"/>
    <property type="molecule type" value="Genomic_DNA"/>
</dbReference>
<reference evidence="2" key="4">
    <citation type="submission" date="2023-01" db="EMBL/GenBank/DDBJ databases">
        <title>Draft genome sequence of Methylobacterium oxalidis strain NBRC 107715.</title>
        <authorList>
            <person name="Sun Q."/>
            <person name="Mori K."/>
        </authorList>
    </citation>
    <scope>NUCLEOTIDE SEQUENCE</scope>
    <source>
        <strain evidence="2">NBRC 107715</strain>
    </source>
</reference>
<gene>
    <name evidence="2" type="ORF">GCM10007888_22830</name>
    <name evidence="1" type="ORF">MOX02_45580</name>
</gene>
<comment type="caution">
    <text evidence="1">The sequence shown here is derived from an EMBL/GenBank/DDBJ whole genome shotgun (WGS) entry which is preliminary data.</text>
</comment>
<sequence>MWTGVGCKMGDWLIAIDIDTLAPDLAEKARAAALKILGNAPRRVERAPKLLMLYRITEPLPYEPVEFRGADGKTERVEVLTDGRQAVFGGIHPATLLPYRWPAALIVWRFIELWSCQTLKGRRADFLATQCPARMTGAMKRPRGP</sequence>
<dbReference type="OrthoDB" id="123525at2"/>
<accession>A0A512J967</accession>
<protein>
    <recommendedName>
        <fullName evidence="5">DNA primase/polymerase bifunctional N-terminal domain-containing protein</fullName>
    </recommendedName>
</protein>
<evidence type="ECO:0008006" key="5">
    <source>
        <dbReference type="Google" id="ProtNLM"/>
    </source>
</evidence>
<keyword evidence="4" id="KW-1185">Reference proteome</keyword>
<reference evidence="2" key="1">
    <citation type="journal article" date="2014" name="Int. J. Syst. Evol. Microbiol.">
        <title>Complete genome of a new Firmicutes species belonging to the dominant human colonic microbiota ('Ruminococcus bicirculans') reveals two chromosomes and a selective capacity to utilize plant glucans.</title>
        <authorList>
            <consortium name="NISC Comparative Sequencing Program"/>
            <person name="Wegmann U."/>
            <person name="Louis P."/>
            <person name="Goesmann A."/>
            <person name="Henrissat B."/>
            <person name="Duncan S.H."/>
            <person name="Flint H.J."/>
        </authorList>
    </citation>
    <scope>NUCLEOTIDE SEQUENCE</scope>
    <source>
        <strain evidence="2">NBRC 107715</strain>
    </source>
</reference>
<evidence type="ECO:0000313" key="1">
    <source>
        <dbReference type="EMBL" id="GEP06520.1"/>
    </source>
</evidence>
<dbReference type="RefSeq" id="WP_147028059.1">
    <property type="nucleotide sequence ID" value="NZ_BJZU01000105.1"/>
</dbReference>
<reference evidence="1 3" key="3">
    <citation type="submission" date="2019-07" db="EMBL/GenBank/DDBJ databases">
        <title>Whole genome shotgun sequence of Methylobacterium oxalidis NBRC 107715.</title>
        <authorList>
            <person name="Hosoyama A."/>
            <person name="Uohara A."/>
            <person name="Ohji S."/>
            <person name="Ichikawa N."/>
        </authorList>
    </citation>
    <scope>NUCLEOTIDE SEQUENCE [LARGE SCALE GENOMIC DNA]</scope>
    <source>
        <strain evidence="1 3">NBRC 107715</strain>
    </source>
</reference>
<dbReference type="EMBL" id="BJZU01000105">
    <property type="protein sequence ID" value="GEP06520.1"/>
    <property type="molecule type" value="Genomic_DNA"/>
</dbReference>
<dbReference type="Proteomes" id="UP000321960">
    <property type="component" value="Unassembled WGS sequence"/>
</dbReference>
<evidence type="ECO:0000313" key="4">
    <source>
        <dbReference type="Proteomes" id="UP001156856"/>
    </source>
</evidence>
<evidence type="ECO:0000313" key="2">
    <source>
        <dbReference type="EMBL" id="GLS63902.1"/>
    </source>
</evidence>
<name>A0A512J967_9HYPH</name>